<gene>
    <name evidence="3" type="primary">tenA</name>
    <name evidence="3" type="ORF">COB13_00800</name>
</gene>
<comment type="caution">
    <text evidence="3">The sequence shown here is derived from an EMBL/GenBank/DDBJ whole genome shotgun (WGS) entry which is preliminary data.</text>
</comment>
<evidence type="ECO:0000259" key="2">
    <source>
        <dbReference type="Pfam" id="PF03070"/>
    </source>
</evidence>
<evidence type="ECO:0000256" key="1">
    <source>
        <dbReference type="RuleBase" id="RU363093"/>
    </source>
</evidence>
<keyword evidence="1" id="KW-0784">Thiamine biosynthesis</keyword>
<proteinExistence type="inferred from homology"/>
<accession>A0A2A4Z9W2</accession>
<reference evidence="3" key="2">
    <citation type="journal article" date="2018" name="ISME J.">
        <title>A dynamic microbial community with high functional redundancy inhabits the cold, oxic subseafloor aquifer.</title>
        <authorList>
            <person name="Tully B.J."/>
            <person name="Wheat C.G."/>
            <person name="Glazer B.T."/>
            <person name="Huber J.A."/>
        </authorList>
    </citation>
    <scope>NUCLEOTIDE SEQUENCE</scope>
    <source>
        <strain evidence="3">NORP83</strain>
    </source>
</reference>
<organism evidence="3">
    <name type="scientific">OCS116 cluster bacterium</name>
    <dbReference type="NCBI Taxonomy" id="2030921"/>
    <lineage>
        <taxon>Bacteria</taxon>
        <taxon>Pseudomonadati</taxon>
        <taxon>Pseudomonadota</taxon>
        <taxon>Alphaproteobacteria</taxon>
        <taxon>OCS116 cluster</taxon>
    </lineage>
</organism>
<dbReference type="InterPro" id="IPR004305">
    <property type="entry name" value="Thiaminase-2/PQQC"/>
</dbReference>
<dbReference type="NCBIfam" id="TIGR04306">
    <property type="entry name" value="salvage_TenA"/>
    <property type="match status" value="1"/>
</dbReference>
<dbReference type="GO" id="GO:0009229">
    <property type="term" value="P:thiamine diphosphate biosynthetic process"/>
    <property type="evidence" value="ECO:0007669"/>
    <property type="project" value="UniProtKB-UniPathway"/>
</dbReference>
<dbReference type="EMBL" id="NVUS01000001">
    <property type="protein sequence ID" value="PCJ03802.1"/>
    <property type="molecule type" value="Genomic_DNA"/>
</dbReference>
<dbReference type="InterPro" id="IPR016084">
    <property type="entry name" value="Haem_Oase-like_multi-hlx"/>
</dbReference>
<comment type="similarity">
    <text evidence="1">Belongs to the TenA family.</text>
</comment>
<evidence type="ECO:0000313" key="3">
    <source>
        <dbReference type="EMBL" id="PCJ03802.1"/>
    </source>
</evidence>
<dbReference type="PANTHER" id="PTHR43198:SF2">
    <property type="entry name" value="SI:CH1073-67J19.1-RELATED"/>
    <property type="match status" value="1"/>
</dbReference>
<dbReference type="SUPFAM" id="SSF48613">
    <property type="entry name" value="Heme oxygenase-like"/>
    <property type="match status" value="1"/>
</dbReference>
<comment type="pathway">
    <text evidence="1">Cofactor biosynthesis; thiamine diphosphate biosynthesis.</text>
</comment>
<dbReference type="Gene3D" id="1.20.910.10">
    <property type="entry name" value="Heme oxygenase-like"/>
    <property type="match status" value="1"/>
</dbReference>
<dbReference type="EC" id="3.5.99.2" evidence="1"/>
<comment type="catalytic activity">
    <reaction evidence="1">
        <text>4-amino-5-aminomethyl-2-methylpyrimidine + H2O = 4-amino-5-hydroxymethyl-2-methylpyrimidine + NH4(+)</text>
        <dbReference type="Rhea" id="RHEA:31799"/>
        <dbReference type="ChEBI" id="CHEBI:15377"/>
        <dbReference type="ChEBI" id="CHEBI:16892"/>
        <dbReference type="ChEBI" id="CHEBI:28938"/>
        <dbReference type="ChEBI" id="CHEBI:63416"/>
        <dbReference type="EC" id="3.5.99.2"/>
    </reaction>
</comment>
<dbReference type="GO" id="GO:0005829">
    <property type="term" value="C:cytosol"/>
    <property type="evidence" value="ECO:0007669"/>
    <property type="project" value="TreeGrafter"/>
</dbReference>
<sequence>MSIVPDYGRSFALLRAGAADTWLDYTKHEFVKGLGDGSLPRASFIHYLIQDYVYLVHYGRAWALGVVKAETMAEMKICAATVESLVNQEMSLHVQVCATEGISEDELFAAVEDDENLAYTRYVLDAGLSGDYLDLMAALLPCAFGYGEIGLNLAKTAAPDTPYREWIEVYAGEDYQNICQNLGAMIDTSLAQRIGDKPEDSIRWAKLQKRYTKASALEANFWSMGLRGKLRSL</sequence>
<name>A0A2A4Z9W2_9PROT</name>
<dbReference type="AlphaFoldDB" id="A0A2A4Z9W2"/>
<protein>
    <recommendedName>
        <fullName evidence="1">Aminopyrimidine aminohydrolase</fullName>
        <ecNumber evidence="1">3.5.99.2</ecNumber>
    </recommendedName>
</protein>
<dbReference type="GO" id="GO:0009228">
    <property type="term" value="P:thiamine biosynthetic process"/>
    <property type="evidence" value="ECO:0007669"/>
    <property type="project" value="UniProtKB-KW"/>
</dbReference>
<dbReference type="GO" id="GO:0050334">
    <property type="term" value="F:thiaminase activity"/>
    <property type="evidence" value="ECO:0007669"/>
    <property type="project" value="UniProtKB-EC"/>
</dbReference>
<dbReference type="UniPathway" id="UPA00060"/>
<dbReference type="InterPro" id="IPR027574">
    <property type="entry name" value="Thiaminase_II"/>
</dbReference>
<comment type="catalytic activity">
    <reaction evidence="1">
        <text>thiamine + H2O = 5-(2-hydroxyethyl)-4-methylthiazole + 4-amino-5-hydroxymethyl-2-methylpyrimidine + H(+)</text>
        <dbReference type="Rhea" id="RHEA:17509"/>
        <dbReference type="ChEBI" id="CHEBI:15377"/>
        <dbReference type="ChEBI" id="CHEBI:15378"/>
        <dbReference type="ChEBI" id="CHEBI:16892"/>
        <dbReference type="ChEBI" id="CHEBI:17957"/>
        <dbReference type="ChEBI" id="CHEBI:18385"/>
        <dbReference type="EC" id="3.5.99.2"/>
    </reaction>
</comment>
<keyword evidence="1" id="KW-0378">Hydrolase</keyword>
<dbReference type="Pfam" id="PF03070">
    <property type="entry name" value="TENA_THI-4"/>
    <property type="match status" value="1"/>
</dbReference>
<reference key="1">
    <citation type="submission" date="2017-08" db="EMBL/GenBank/DDBJ databases">
        <title>A dynamic microbial community with high functional redundancy inhabits the cold, oxic subseafloor aquifer.</title>
        <authorList>
            <person name="Tully B.J."/>
            <person name="Wheat C.G."/>
            <person name="Glazer B.T."/>
            <person name="Huber J.A."/>
        </authorList>
    </citation>
    <scope>NUCLEOTIDE SEQUENCE [LARGE SCALE GENOMIC DNA]</scope>
</reference>
<dbReference type="CDD" id="cd19367">
    <property type="entry name" value="TenA_C_ScTHI20-like"/>
    <property type="match status" value="1"/>
</dbReference>
<comment type="function">
    <text evidence="1">Catalyzes an amino-pyrimidine hydrolysis reaction at the C5' of the pyrimidine moiety of thiamine compounds, a reaction that is part of a thiamine salvage pathway.</text>
</comment>
<dbReference type="PANTHER" id="PTHR43198">
    <property type="entry name" value="BIFUNCTIONAL TH2 PROTEIN"/>
    <property type="match status" value="1"/>
</dbReference>
<dbReference type="InterPro" id="IPR050967">
    <property type="entry name" value="Thiamine_Salvage_TenA"/>
</dbReference>
<feature type="domain" description="Thiaminase-2/PQQC" evidence="2">
    <location>
        <begin position="19"/>
        <end position="227"/>
    </location>
</feature>